<evidence type="ECO:0000256" key="1">
    <source>
        <dbReference type="SAM" id="SignalP"/>
    </source>
</evidence>
<gene>
    <name evidence="2" type="ORF">L596_017623</name>
</gene>
<reference evidence="2 3" key="2">
    <citation type="journal article" date="2019" name="G3 (Bethesda)">
        <title>Hybrid Assembly of the Genome of the Entomopathogenic Nematode Steinernema carpocapsae Identifies the X-Chromosome.</title>
        <authorList>
            <person name="Serra L."/>
            <person name="Macchietto M."/>
            <person name="Macias-Munoz A."/>
            <person name="McGill C.J."/>
            <person name="Rodriguez I.M."/>
            <person name="Rodriguez B."/>
            <person name="Murad R."/>
            <person name="Mortazavi A."/>
        </authorList>
    </citation>
    <scope>NUCLEOTIDE SEQUENCE [LARGE SCALE GENOMIC DNA]</scope>
    <source>
        <strain evidence="2 3">ALL</strain>
    </source>
</reference>
<feature type="chain" id="PRO_5020542772" description="Domain of unknown function DB domain-containing protein" evidence="1">
    <location>
        <begin position="19"/>
        <end position="131"/>
    </location>
</feature>
<dbReference type="Proteomes" id="UP000298663">
    <property type="component" value="Unassembled WGS sequence"/>
</dbReference>
<dbReference type="EMBL" id="AZBU02000005">
    <property type="protein sequence ID" value="TKR76497.1"/>
    <property type="molecule type" value="Genomic_DNA"/>
</dbReference>
<organism evidence="2 3">
    <name type="scientific">Steinernema carpocapsae</name>
    <name type="common">Entomopathogenic nematode</name>
    <dbReference type="NCBI Taxonomy" id="34508"/>
    <lineage>
        <taxon>Eukaryota</taxon>
        <taxon>Metazoa</taxon>
        <taxon>Ecdysozoa</taxon>
        <taxon>Nematoda</taxon>
        <taxon>Chromadorea</taxon>
        <taxon>Rhabditida</taxon>
        <taxon>Tylenchina</taxon>
        <taxon>Panagrolaimomorpha</taxon>
        <taxon>Strongyloidoidea</taxon>
        <taxon>Steinernematidae</taxon>
        <taxon>Steinernema</taxon>
    </lineage>
</organism>
<evidence type="ECO:0000313" key="2">
    <source>
        <dbReference type="EMBL" id="TKR76497.1"/>
    </source>
</evidence>
<comment type="caution">
    <text evidence="2">The sequence shown here is derived from an EMBL/GenBank/DDBJ whole genome shotgun (WGS) entry which is preliminary data.</text>
</comment>
<keyword evidence="3" id="KW-1185">Reference proteome</keyword>
<dbReference type="AlphaFoldDB" id="A0A4U5N276"/>
<name>A0A4U5N276_STECR</name>
<evidence type="ECO:0000313" key="3">
    <source>
        <dbReference type="Proteomes" id="UP000298663"/>
    </source>
</evidence>
<sequence>MSTRAIFFLALATTVAIARHVPGDLENAAALHQMAKCESNADCSDPFICAKRSALPFHLETIACQSEKCCADPENVREVETQTMLSIVKRCTADSECGELPFNFFNKFFPMKCVLLSGQTEKSCVPTLPFL</sequence>
<feature type="signal peptide" evidence="1">
    <location>
        <begin position="1"/>
        <end position="18"/>
    </location>
</feature>
<accession>A0A4U5N276</accession>
<proteinExistence type="predicted"/>
<protein>
    <recommendedName>
        <fullName evidence="4">Domain of unknown function DB domain-containing protein</fullName>
    </recommendedName>
</protein>
<keyword evidence="1" id="KW-0732">Signal</keyword>
<evidence type="ECO:0008006" key="4">
    <source>
        <dbReference type="Google" id="ProtNLM"/>
    </source>
</evidence>
<reference evidence="2 3" key="1">
    <citation type="journal article" date="2015" name="Genome Biol.">
        <title>Comparative genomics of Steinernema reveals deeply conserved gene regulatory networks.</title>
        <authorList>
            <person name="Dillman A.R."/>
            <person name="Macchietto M."/>
            <person name="Porter C.F."/>
            <person name="Rogers A."/>
            <person name="Williams B."/>
            <person name="Antoshechkin I."/>
            <person name="Lee M.M."/>
            <person name="Goodwin Z."/>
            <person name="Lu X."/>
            <person name="Lewis E.E."/>
            <person name="Goodrich-Blair H."/>
            <person name="Stock S.P."/>
            <person name="Adams B.J."/>
            <person name="Sternberg P.W."/>
            <person name="Mortazavi A."/>
        </authorList>
    </citation>
    <scope>NUCLEOTIDE SEQUENCE [LARGE SCALE GENOMIC DNA]</scope>
    <source>
        <strain evidence="2 3">ALL</strain>
    </source>
</reference>